<organism evidence="4 5">
    <name type="scientific">Williamwhitmania taraxaci</name>
    <dbReference type="NCBI Taxonomy" id="1640674"/>
    <lineage>
        <taxon>Bacteria</taxon>
        <taxon>Pseudomonadati</taxon>
        <taxon>Bacteroidota</taxon>
        <taxon>Bacteroidia</taxon>
        <taxon>Bacteroidales</taxon>
        <taxon>Williamwhitmaniaceae</taxon>
        <taxon>Williamwhitmania</taxon>
    </lineage>
</organism>
<gene>
    <name evidence="4" type="ORF">SAMN05216323_100828</name>
</gene>
<dbReference type="PANTHER" id="PTHR13774">
    <property type="entry name" value="PHENAZINE BIOSYNTHESIS PROTEIN"/>
    <property type="match status" value="1"/>
</dbReference>
<feature type="active site" evidence="3">
    <location>
        <position position="47"/>
    </location>
</feature>
<dbReference type="NCBIfam" id="TIGR00654">
    <property type="entry name" value="PhzF_family"/>
    <property type="match status" value="1"/>
</dbReference>
<comment type="similarity">
    <text evidence="1">Belongs to the PhzF family.</text>
</comment>
<evidence type="ECO:0000256" key="2">
    <source>
        <dbReference type="ARBA" id="ARBA00023235"/>
    </source>
</evidence>
<reference evidence="4 5" key="1">
    <citation type="submission" date="2016-09" db="EMBL/GenBank/DDBJ databases">
        <authorList>
            <person name="Capua I."/>
            <person name="De Benedictis P."/>
            <person name="Joannis T."/>
            <person name="Lombin L.H."/>
            <person name="Cattoli G."/>
        </authorList>
    </citation>
    <scope>NUCLEOTIDE SEQUENCE [LARGE SCALE GENOMIC DNA]</scope>
    <source>
        <strain evidence="4 5">A7P-90m</strain>
    </source>
</reference>
<evidence type="ECO:0000313" key="5">
    <source>
        <dbReference type="Proteomes" id="UP000199452"/>
    </source>
</evidence>
<evidence type="ECO:0000313" key="4">
    <source>
        <dbReference type="EMBL" id="SDB90508.1"/>
    </source>
</evidence>
<dbReference type="Proteomes" id="UP000199452">
    <property type="component" value="Unassembled WGS sequence"/>
</dbReference>
<proteinExistence type="inferred from homology"/>
<dbReference type="InterPro" id="IPR003719">
    <property type="entry name" value="Phenazine_PhzF-like"/>
</dbReference>
<evidence type="ECO:0000256" key="1">
    <source>
        <dbReference type="ARBA" id="ARBA00008270"/>
    </source>
</evidence>
<dbReference type="GO" id="GO:0016853">
    <property type="term" value="F:isomerase activity"/>
    <property type="evidence" value="ECO:0007669"/>
    <property type="project" value="UniProtKB-KW"/>
</dbReference>
<dbReference type="AlphaFoldDB" id="A0A1G6H8T3"/>
<dbReference type="PIRSF" id="PIRSF016184">
    <property type="entry name" value="PhzC_PhzF"/>
    <property type="match status" value="1"/>
</dbReference>
<accession>A0A1G6H8T3</accession>
<dbReference type="SUPFAM" id="SSF54506">
    <property type="entry name" value="Diaminopimelate epimerase-like"/>
    <property type="match status" value="1"/>
</dbReference>
<dbReference type="RefSeq" id="WP_092435877.1">
    <property type="nucleotide sequence ID" value="NZ_FMYP01000008.1"/>
</dbReference>
<dbReference type="GO" id="GO:0005737">
    <property type="term" value="C:cytoplasm"/>
    <property type="evidence" value="ECO:0007669"/>
    <property type="project" value="TreeGrafter"/>
</dbReference>
<keyword evidence="5" id="KW-1185">Reference proteome</keyword>
<dbReference type="STRING" id="1640674.SAMN05216323_100828"/>
<dbReference type="EMBL" id="FMYP01000008">
    <property type="protein sequence ID" value="SDB90508.1"/>
    <property type="molecule type" value="Genomic_DNA"/>
</dbReference>
<dbReference type="Gene3D" id="3.10.310.10">
    <property type="entry name" value="Diaminopimelate Epimerase, Chain A, domain 1"/>
    <property type="match status" value="2"/>
</dbReference>
<dbReference type="OrthoDB" id="9788221at2"/>
<dbReference type="PANTHER" id="PTHR13774:SF17">
    <property type="entry name" value="PHENAZINE BIOSYNTHESIS-LIKE DOMAIN-CONTAINING PROTEIN"/>
    <property type="match status" value="1"/>
</dbReference>
<protein>
    <submittedName>
        <fullName evidence="4">Phenazine biosynthesis protein PhzF family</fullName>
    </submittedName>
</protein>
<sequence length="265" mass="29130">MQEIKIFQVDAFTDKLFRGNPAAVCILNEWRSDNQMQSIAAENNLSETAFVIKKNTGEYAIRWFTPTVEVNLCGHATLASAFVLFEFFEPDAKEILFVSPRAGNLSVRKTDQLLTLNFPTGTLRGAAIGEETINAMGMAPLEVYQGPSDLLLLFESQEQVALLNPNFPMLSKLLGTIGVIATAPGKGVDFVSRYFAPGEGIDEDPVTGSAHTLLTPFWAKRLKKELLTAKQISKREGHLICKLCDDRVEISGNAILFLAGSIFIE</sequence>
<name>A0A1G6H8T3_9BACT</name>
<evidence type="ECO:0000256" key="3">
    <source>
        <dbReference type="PIRSR" id="PIRSR016184-1"/>
    </source>
</evidence>
<dbReference type="Pfam" id="PF02567">
    <property type="entry name" value="PhzC-PhzF"/>
    <property type="match status" value="1"/>
</dbReference>
<keyword evidence="2" id="KW-0413">Isomerase</keyword>